<gene>
    <name evidence="1" type="ORF">D3874_02270</name>
</gene>
<proteinExistence type="predicted"/>
<keyword evidence="2" id="KW-1185">Reference proteome</keyword>
<comment type="caution">
    <text evidence="1">The sequence shown here is derived from an EMBL/GenBank/DDBJ whole genome shotgun (WGS) entry which is preliminary data.</text>
</comment>
<name>A0A418WTT1_9PROT</name>
<reference evidence="1 2" key="1">
    <citation type="submission" date="2018-09" db="EMBL/GenBank/DDBJ databases">
        <authorList>
            <person name="Zhu H."/>
        </authorList>
    </citation>
    <scope>NUCLEOTIDE SEQUENCE [LARGE SCALE GENOMIC DNA]</scope>
    <source>
        <strain evidence="1 2">K1W22B-8</strain>
    </source>
</reference>
<accession>A0A418WTT1</accession>
<sequence>MQMQPEPRRPSPFGQPAVYSPAWPGVERLADTLADTIERWEQLDADFKDGLLGSPPFAQVLRNLMIRQHFPEFAPLTRDDALAIAAHLWLLVPADGRSTIVTRLDATGSLVAGSLGRRLWFGDFMAGQMVTVSRLDDVFRLFADKAPIALIRKAELLHGFREEPSLFIDGFMVLPLEPRPAQASSAPSARKAAPSI</sequence>
<protein>
    <submittedName>
        <fullName evidence="1">Uncharacterized protein</fullName>
    </submittedName>
</protein>
<organism evidence="1 2">
    <name type="scientific">Oleomonas cavernae</name>
    <dbReference type="NCBI Taxonomy" id="2320859"/>
    <lineage>
        <taxon>Bacteria</taxon>
        <taxon>Pseudomonadati</taxon>
        <taxon>Pseudomonadota</taxon>
        <taxon>Alphaproteobacteria</taxon>
        <taxon>Acetobacterales</taxon>
        <taxon>Acetobacteraceae</taxon>
        <taxon>Oleomonas</taxon>
    </lineage>
</organism>
<evidence type="ECO:0000313" key="1">
    <source>
        <dbReference type="EMBL" id="RJF94672.1"/>
    </source>
</evidence>
<dbReference type="AlphaFoldDB" id="A0A418WTT1"/>
<evidence type="ECO:0000313" key="2">
    <source>
        <dbReference type="Proteomes" id="UP000284605"/>
    </source>
</evidence>
<dbReference type="EMBL" id="QYUK01000008">
    <property type="protein sequence ID" value="RJF94672.1"/>
    <property type="molecule type" value="Genomic_DNA"/>
</dbReference>
<dbReference type="Proteomes" id="UP000284605">
    <property type="component" value="Unassembled WGS sequence"/>
</dbReference>